<reference evidence="2" key="2">
    <citation type="submission" date="2015-01" db="EMBL/GenBank/DDBJ databases">
        <title>Evolutionary Origins and Diversification of the Mycorrhizal Mutualists.</title>
        <authorList>
            <consortium name="DOE Joint Genome Institute"/>
            <consortium name="Mycorrhizal Genomics Consortium"/>
            <person name="Kohler A."/>
            <person name="Kuo A."/>
            <person name="Nagy L.G."/>
            <person name="Floudas D."/>
            <person name="Copeland A."/>
            <person name="Barry K.W."/>
            <person name="Cichocki N."/>
            <person name="Veneault-Fourrey C."/>
            <person name="LaButti K."/>
            <person name="Lindquist E.A."/>
            <person name="Lipzen A."/>
            <person name="Lundell T."/>
            <person name="Morin E."/>
            <person name="Murat C."/>
            <person name="Riley R."/>
            <person name="Ohm R."/>
            <person name="Sun H."/>
            <person name="Tunlid A."/>
            <person name="Henrissat B."/>
            <person name="Grigoriev I.V."/>
            <person name="Hibbett D.S."/>
            <person name="Martin F."/>
        </authorList>
    </citation>
    <scope>NUCLEOTIDE SEQUENCE [LARGE SCALE GENOMIC DNA]</scope>
    <source>
        <strain evidence="2">Zn</strain>
    </source>
</reference>
<dbReference type="Proteomes" id="UP000054321">
    <property type="component" value="Unassembled WGS sequence"/>
</dbReference>
<dbReference type="Gene3D" id="3.50.50.60">
    <property type="entry name" value="FAD/NAD(P)-binding domain"/>
    <property type="match status" value="1"/>
</dbReference>
<protein>
    <recommendedName>
        <fullName evidence="3">Amine oxidase domain-containing protein</fullName>
    </recommendedName>
</protein>
<accession>A0A0C3H3N9</accession>
<dbReference type="STRING" id="913774.A0A0C3H3N9"/>
<dbReference type="OrthoDB" id="68575at2759"/>
<reference evidence="1 2" key="1">
    <citation type="submission" date="2014-04" db="EMBL/GenBank/DDBJ databases">
        <authorList>
            <consortium name="DOE Joint Genome Institute"/>
            <person name="Kuo A."/>
            <person name="Martino E."/>
            <person name="Perotto S."/>
            <person name="Kohler A."/>
            <person name="Nagy L.G."/>
            <person name="Floudas D."/>
            <person name="Copeland A."/>
            <person name="Barry K.W."/>
            <person name="Cichocki N."/>
            <person name="Veneault-Fourrey C."/>
            <person name="LaButti K."/>
            <person name="Lindquist E.A."/>
            <person name="Lipzen A."/>
            <person name="Lundell T."/>
            <person name="Morin E."/>
            <person name="Murat C."/>
            <person name="Sun H."/>
            <person name="Tunlid A."/>
            <person name="Henrissat B."/>
            <person name="Grigoriev I.V."/>
            <person name="Hibbett D.S."/>
            <person name="Martin F."/>
            <person name="Nordberg H.P."/>
            <person name="Cantor M.N."/>
            <person name="Hua S.X."/>
        </authorList>
    </citation>
    <scope>NUCLEOTIDE SEQUENCE [LARGE SCALE GENOMIC DNA]</scope>
    <source>
        <strain evidence="1 2">Zn</strain>
    </source>
</reference>
<dbReference type="HOGENOM" id="CLU_028280_0_0_1"/>
<name>A0A0C3H3N9_OIDMZ</name>
<dbReference type="Pfam" id="PF13450">
    <property type="entry name" value="NAD_binding_8"/>
    <property type="match status" value="1"/>
</dbReference>
<dbReference type="EMBL" id="KN832874">
    <property type="protein sequence ID" value="KIN02786.1"/>
    <property type="molecule type" value="Genomic_DNA"/>
</dbReference>
<evidence type="ECO:0000313" key="2">
    <source>
        <dbReference type="Proteomes" id="UP000054321"/>
    </source>
</evidence>
<evidence type="ECO:0000313" key="1">
    <source>
        <dbReference type="EMBL" id="KIN02786.1"/>
    </source>
</evidence>
<dbReference type="InterPro" id="IPR036188">
    <property type="entry name" value="FAD/NAD-bd_sf"/>
</dbReference>
<proteinExistence type="predicted"/>
<dbReference type="AlphaFoldDB" id="A0A0C3H3N9"/>
<keyword evidence="2" id="KW-1185">Reference proteome</keyword>
<organism evidence="1 2">
    <name type="scientific">Oidiodendron maius (strain Zn)</name>
    <dbReference type="NCBI Taxonomy" id="913774"/>
    <lineage>
        <taxon>Eukaryota</taxon>
        <taxon>Fungi</taxon>
        <taxon>Dikarya</taxon>
        <taxon>Ascomycota</taxon>
        <taxon>Pezizomycotina</taxon>
        <taxon>Leotiomycetes</taxon>
        <taxon>Leotiomycetes incertae sedis</taxon>
        <taxon>Myxotrichaceae</taxon>
        <taxon>Oidiodendron</taxon>
    </lineage>
</organism>
<sequence>MPISKFWIWRRSLVTILGALALSRTVIAGHYPLPVVNTDVAILGGGASGTYAAVRLREDYGKSVFLIEMEAVLGGHVNTYTDPETGEAFNYGVQSYIDYKGAKAFFERFGIPLQPDVLFSSDTVNVDPNTGKLVTNATAPPPLNSSIAALQKYYDVIVPWNDIILPGYWSFPPGDQIPADLLLPFSDFVTKYNLEDMAPILAVVSGQNINTPNPTLFVVKNFGTPVVEGFLNNTFFDPVPFNNSLLYGDAEQLLGDDVVFTSTVVEANRSEDGIILVVENLQTGARTLVSAKRLLVASQPSIDNLAVLGLDEQEKAVFSTWSYGTVYTAVLKTNLIPDDTSVSFVTPTNSTSVQKPYSFSITWNGASGYFWIIFFSTEDLSESEAKEAIIAEMKTLYDGGAFPPIGSSAPSSEVVAISNHSSVGWGQSVEQLKAGFVQDLYALQGHKDTWYTGGLWCPDYSSNVWAFTDTVLPKLLEGLD</sequence>
<dbReference type="Gene3D" id="1.10.405.20">
    <property type="match status" value="1"/>
</dbReference>
<dbReference type="Gene3D" id="3.30.70.1990">
    <property type="match status" value="1"/>
</dbReference>
<dbReference type="InParanoid" id="A0A0C3H3N9"/>
<dbReference type="SUPFAM" id="SSF51905">
    <property type="entry name" value="FAD/NAD(P)-binding domain"/>
    <property type="match status" value="1"/>
</dbReference>
<gene>
    <name evidence="1" type="ORF">OIDMADRAFT_160400</name>
</gene>
<evidence type="ECO:0008006" key="3">
    <source>
        <dbReference type="Google" id="ProtNLM"/>
    </source>
</evidence>